<sequence length="1130" mass="125093">MEERKENGHAKRTKGGLRTTPFIFASEISERLAVVGFGVNLVSYLTLQLHMPLTKAAKTLTNFGGTSALATFLGAFVADSFAGRFWTTTVASIIYQMGLICFTLSAVLPQLRPPPCTGNEVCKEATQGQLSIPYTALLLISVGAGGIRPNVVSYGADQFDETDPNQKTRMWNFFNWYYISLGLSGLISLTVIVYIQENVGWGWGFGIPTIIFAISIVAFVLGFPLYRHIKPSGSPFTRLAQVIVAACRKRKLTMVSDPSLLYENEKLDASISADGMLLHTDQLTFFDKAAIPMEEDQVRWPSASSSPSDKSPNLWRLSTVHRVEELKSIIRMAPIWLTGIIITTASAQQGTFTLQQVRSMDRHLSPSFQIPPASMSVFTIVSMLTATTIYDRLFIPVARRFTGLDRGITFLQRMGVGFAISVLATFVAGFVEIKRKRAAAAHGLLDSPKATIPISVFWLLPQQTLYGFAEAFMSIGHLEFFYDQSPESMRSTATAFYWTAISAGNYLSTLLVTILQHSTDWLSDNNINRARLEYFYWLIALLELFNLGFYVLCARFYTFKPIQVRSKQTSVELSTTTTNEICEKLAVAGFAVNMVSYLTQQLHMPLTKAANTLTNFGGTAALTTLLGAFIADAFAGRFWTVTLGSIIHQMGMIYLTLSAVLPQLRPPSCTGNEVCKEATQAQLSVLYASLVLTAIGSGGIRPNVVAYGADQFDETDPNEKTKMWNFFNWYYFSISLSVLIAVTVIVYIQENVGWGWGLGIPTVAFAISIIAFVLGLPLYRNFKPSGSPFTRLTQVMVAACRKRNLAMVSDPSLLYENEELDAAITANGILLHTGQFRFFDKAAIVTEEDQVRWPPSSSPDKTPNLSRLGTVHRVEELKSILRMGPIWASGIIIITAAVQQGTFTVQQARTMDRHLTPSFQIPPGSMSVFTIVSLLTTISIYDRLLIPVVRRFTGLDRGISFLHRMGVGLAISVLATFVAGFVEIKLKPAASAHGLLDSPDATIPISVFWLIPQQAIYGIAEAFMSIGQLEFFYDQSPESMRSTATALFWTSISAGSYLSSLLVTIIQHSTDWLSDNNINRARLEYFYWLIALLELFNLGFYVLCARFYTFKPIQVRPKETTVELSTATSV</sequence>
<keyword evidence="2" id="KW-1185">Reference proteome</keyword>
<organism evidence="1 2">
    <name type="scientific">Persea americana</name>
    <name type="common">Avocado</name>
    <dbReference type="NCBI Taxonomy" id="3435"/>
    <lineage>
        <taxon>Eukaryota</taxon>
        <taxon>Viridiplantae</taxon>
        <taxon>Streptophyta</taxon>
        <taxon>Embryophyta</taxon>
        <taxon>Tracheophyta</taxon>
        <taxon>Spermatophyta</taxon>
        <taxon>Magnoliopsida</taxon>
        <taxon>Magnoliidae</taxon>
        <taxon>Laurales</taxon>
        <taxon>Lauraceae</taxon>
        <taxon>Persea</taxon>
    </lineage>
</organism>
<dbReference type="Proteomes" id="UP001234297">
    <property type="component" value="Chromosome 2"/>
</dbReference>
<evidence type="ECO:0000313" key="2">
    <source>
        <dbReference type="Proteomes" id="UP001234297"/>
    </source>
</evidence>
<dbReference type="EMBL" id="CM056810">
    <property type="protein sequence ID" value="KAJ8646648.1"/>
    <property type="molecule type" value="Genomic_DNA"/>
</dbReference>
<gene>
    <name evidence="1" type="ORF">MRB53_008396</name>
</gene>
<protein>
    <submittedName>
        <fullName evidence="1">Uncharacterized protein</fullName>
    </submittedName>
</protein>
<evidence type="ECO:0000313" key="1">
    <source>
        <dbReference type="EMBL" id="KAJ8646648.1"/>
    </source>
</evidence>
<comment type="caution">
    <text evidence="1">The sequence shown here is derived from an EMBL/GenBank/DDBJ whole genome shotgun (WGS) entry which is preliminary data.</text>
</comment>
<accession>A0ACC2MMQ3</accession>
<reference evidence="1 2" key="1">
    <citation type="journal article" date="2022" name="Hortic Res">
        <title>A haplotype resolved chromosomal level avocado genome allows analysis of novel avocado genes.</title>
        <authorList>
            <person name="Nath O."/>
            <person name="Fletcher S.J."/>
            <person name="Hayward A."/>
            <person name="Shaw L.M."/>
            <person name="Masouleh A.K."/>
            <person name="Furtado A."/>
            <person name="Henry R.J."/>
            <person name="Mitter N."/>
        </authorList>
    </citation>
    <scope>NUCLEOTIDE SEQUENCE [LARGE SCALE GENOMIC DNA]</scope>
    <source>
        <strain evidence="2">cv. Hass</strain>
    </source>
</reference>
<name>A0ACC2MMQ3_PERAE</name>
<proteinExistence type="predicted"/>